<gene>
    <name evidence="2" type="ORF">LSP00402_LOCUS12739</name>
</gene>
<sequence>MASPRDDLLGGDPYTSLCQFKMPSPPLILDGASLLSDSDCGMALEPASPQFPSLTGDPELESWKVPDDLRSPRETVAKGTIAKKEGKAEKAEPEIVDPADEYGQTVSMLTCDFEPYPFLVQTASRENDMETEALQESSGEQIVPKNSPGDALSLDVLLGKGQPPELLTPSCGMFTQPSEVSYVQKPPLVHLGAQPSAAEQKLPPMPPKPPLPSMQQRVPVLRATEGNANEAKIHCEVPEHKHLKCLTYTPFMHLTCDECQGPMCFPKTYDIKIRQRRRCCFETYLRLLRDGKFRRKCKHEYQVSDRFLNKIRNTITKKRNRLAKGFASCRCKGNGHSIAADSLERHMAQCQSCNGTLK</sequence>
<proteinExistence type="predicted"/>
<feature type="compositionally biased region" description="Basic and acidic residues" evidence="1">
    <location>
        <begin position="61"/>
        <end position="71"/>
    </location>
</feature>
<accession>A0A7S2TU60</accession>
<dbReference type="EMBL" id="HBHP01020482">
    <property type="protein sequence ID" value="CAD9768759.1"/>
    <property type="molecule type" value="Transcribed_RNA"/>
</dbReference>
<protein>
    <submittedName>
        <fullName evidence="2">Uncharacterized protein</fullName>
    </submittedName>
</protein>
<organism evidence="2">
    <name type="scientific">Lotharella oceanica</name>
    <dbReference type="NCBI Taxonomy" id="641309"/>
    <lineage>
        <taxon>Eukaryota</taxon>
        <taxon>Sar</taxon>
        <taxon>Rhizaria</taxon>
        <taxon>Cercozoa</taxon>
        <taxon>Chlorarachniophyceae</taxon>
        <taxon>Lotharella</taxon>
    </lineage>
</organism>
<evidence type="ECO:0000256" key="1">
    <source>
        <dbReference type="SAM" id="MobiDB-lite"/>
    </source>
</evidence>
<feature type="region of interest" description="Disordered" evidence="1">
    <location>
        <begin position="41"/>
        <end position="71"/>
    </location>
</feature>
<reference evidence="2" key="1">
    <citation type="submission" date="2021-01" db="EMBL/GenBank/DDBJ databases">
        <authorList>
            <person name="Corre E."/>
            <person name="Pelletier E."/>
            <person name="Niang G."/>
            <person name="Scheremetjew M."/>
            <person name="Finn R."/>
            <person name="Kale V."/>
            <person name="Holt S."/>
            <person name="Cochrane G."/>
            <person name="Meng A."/>
            <person name="Brown T."/>
            <person name="Cohen L."/>
        </authorList>
    </citation>
    <scope>NUCLEOTIDE SEQUENCE</scope>
    <source>
        <strain evidence="2">CCMP622</strain>
    </source>
</reference>
<evidence type="ECO:0000313" key="2">
    <source>
        <dbReference type="EMBL" id="CAD9768759.1"/>
    </source>
</evidence>
<name>A0A7S2TU60_9EUKA</name>
<dbReference type="AlphaFoldDB" id="A0A7S2TU60"/>